<evidence type="ECO:0000256" key="4">
    <source>
        <dbReference type="ARBA" id="ARBA00023136"/>
    </source>
</evidence>
<evidence type="ECO:0000256" key="3">
    <source>
        <dbReference type="ARBA" id="ARBA00022989"/>
    </source>
</evidence>
<dbReference type="Proteomes" id="UP000635726">
    <property type="component" value="Unassembled WGS sequence"/>
</dbReference>
<protein>
    <submittedName>
        <fullName evidence="6">Isoprenylcysteine carboxyl methyltransferase</fullName>
    </submittedName>
</protein>
<keyword evidence="3" id="KW-1133">Transmembrane helix</keyword>
<dbReference type="PANTHER" id="PTHR43847">
    <property type="entry name" value="BLL3993 PROTEIN"/>
    <property type="match status" value="1"/>
</dbReference>
<keyword evidence="7" id="KW-1185">Reference proteome</keyword>
<feature type="compositionally biased region" description="Low complexity" evidence="5">
    <location>
        <begin position="182"/>
        <end position="197"/>
    </location>
</feature>
<evidence type="ECO:0000256" key="1">
    <source>
        <dbReference type="ARBA" id="ARBA00004141"/>
    </source>
</evidence>
<dbReference type="GO" id="GO:0004671">
    <property type="term" value="F:protein C-terminal S-isoprenylcysteine carboxyl O-methyltransferase activity"/>
    <property type="evidence" value="ECO:0007669"/>
    <property type="project" value="InterPro"/>
</dbReference>
<evidence type="ECO:0000256" key="5">
    <source>
        <dbReference type="SAM" id="MobiDB-lite"/>
    </source>
</evidence>
<feature type="region of interest" description="Disordered" evidence="5">
    <location>
        <begin position="171"/>
        <end position="203"/>
    </location>
</feature>
<feature type="compositionally biased region" description="Basic and acidic residues" evidence="5">
    <location>
        <begin position="171"/>
        <end position="180"/>
    </location>
</feature>
<dbReference type="RefSeq" id="WP_188964585.1">
    <property type="nucleotide sequence ID" value="NZ_BMOE01000019.1"/>
</dbReference>
<reference evidence="6" key="2">
    <citation type="submission" date="2020-09" db="EMBL/GenBank/DDBJ databases">
        <authorList>
            <person name="Sun Q."/>
            <person name="Ohkuma M."/>
        </authorList>
    </citation>
    <scope>NUCLEOTIDE SEQUENCE</scope>
    <source>
        <strain evidence="6">JCM 14371</strain>
    </source>
</reference>
<gene>
    <name evidence="6" type="ORF">GCM10008939_34820</name>
</gene>
<proteinExistence type="predicted"/>
<comment type="subcellular location">
    <subcellularLocation>
        <location evidence="1">Membrane</location>
        <topology evidence="1">Multi-pass membrane protein</topology>
    </subcellularLocation>
</comment>
<keyword evidence="2" id="KW-0812">Transmembrane</keyword>
<accession>A0A917PQD3</accession>
<keyword evidence="6" id="KW-0489">Methyltransferase</keyword>
<dbReference type="Gene3D" id="1.20.120.1630">
    <property type="match status" value="1"/>
</dbReference>
<dbReference type="AlphaFoldDB" id="A0A917PQD3"/>
<evidence type="ECO:0000313" key="7">
    <source>
        <dbReference type="Proteomes" id="UP000635726"/>
    </source>
</evidence>
<evidence type="ECO:0000256" key="2">
    <source>
        <dbReference type="ARBA" id="ARBA00022692"/>
    </source>
</evidence>
<dbReference type="InterPro" id="IPR052527">
    <property type="entry name" value="Metal_cation-efflux_comp"/>
</dbReference>
<dbReference type="GO" id="GO:0016020">
    <property type="term" value="C:membrane"/>
    <property type="evidence" value="ECO:0007669"/>
    <property type="project" value="UniProtKB-SubCell"/>
</dbReference>
<reference evidence="6" key="1">
    <citation type="journal article" date="2014" name="Int. J. Syst. Evol. Microbiol.">
        <title>Complete genome sequence of Corynebacterium casei LMG S-19264T (=DSM 44701T), isolated from a smear-ripened cheese.</title>
        <authorList>
            <consortium name="US DOE Joint Genome Institute (JGI-PGF)"/>
            <person name="Walter F."/>
            <person name="Albersmeier A."/>
            <person name="Kalinowski J."/>
            <person name="Ruckert C."/>
        </authorList>
    </citation>
    <scope>NUCLEOTIDE SEQUENCE</scope>
    <source>
        <strain evidence="6">JCM 14371</strain>
    </source>
</reference>
<dbReference type="EMBL" id="BMOE01000019">
    <property type="protein sequence ID" value="GGJ87746.1"/>
    <property type="molecule type" value="Genomic_DNA"/>
</dbReference>
<organism evidence="6 7">
    <name type="scientific">Deinococcus aquiradiocola</name>
    <dbReference type="NCBI Taxonomy" id="393059"/>
    <lineage>
        <taxon>Bacteria</taxon>
        <taxon>Thermotogati</taxon>
        <taxon>Deinococcota</taxon>
        <taxon>Deinococci</taxon>
        <taxon>Deinococcales</taxon>
        <taxon>Deinococcaceae</taxon>
        <taxon>Deinococcus</taxon>
    </lineage>
</organism>
<dbReference type="Pfam" id="PF04140">
    <property type="entry name" value="ICMT"/>
    <property type="match status" value="1"/>
</dbReference>
<dbReference type="InterPro" id="IPR007269">
    <property type="entry name" value="ICMT_MeTrfase"/>
</dbReference>
<sequence length="203" mass="22751">MKLRARTVTPYLIGALAVQRVLELRVARRNEAWSLAEGGQEYGREHYPLFFLLHSGWLLGTLLEGRRSRGGVRWGWLALLLVAQPLRYWVIRTLGRQWNTRILIVPGRGRVTGGPFRYLNHPNYAVVALEMASLPLALGAWRTALIGSVLNGALLRFIRIPAEERALAQYREAQERDARQRSSAPDGAAPVSVPAVPARDDAR</sequence>
<name>A0A917PQD3_9DEIO</name>
<comment type="caution">
    <text evidence="6">The sequence shown here is derived from an EMBL/GenBank/DDBJ whole genome shotgun (WGS) entry which is preliminary data.</text>
</comment>
<keyword evidence="4" id="KW-0472">Membrane</keyword>
<keyword evidence="6" id="KW-0808">Transferase</keyword>
<dbReference type="GO" id="GO:0032259">
    <property type="term" value="P:methylation"/>
    <property type="evidence" value="ECO:0007669"/>
    <property type="project" value="UniProtKB-KW"/>
</dbReference>
<dbReference type="PANTHER" id="PTHR43847:SF1">
    <property type="entry name" value="BLL3993 PROTEIN"/>
    <property type="match status" value="1"/>
</dbReference>
<evidence type="ECO:0000313" key="6">
    <source>
        <dbReference type="EMBL" id="GGJ87746.1"/>
    </source>
</evidence>